<dbReference type="AlphaFoldDB" id="A0A412IUF6"/>
<dbReference type="GO" id="GO:0008483">
    <property type="term" value="F:transaminase activity"/>
    <property type="evidence" value="ECO:0007669"/>
    <property type="project" value="UniProtKB-KW"/>
</dbReference>
<sequence>MKKGVINLTTENLISQVETVRADLNMNPLGIPDSVSKAISESLSQLSAYPDRSMKKLKAAISAYSGADEDNIIIGGSSYEFVKILCEFTSPKNVILITPGAQNYERLLSMNGCNITYYSTPEEEDFNLDIADFISKLTEDIDMIFISNPNGTTSQIIDAESMEFIAKICDGNDITMVVDEEYMDFVDDISVNSAIPLICEYENVVVLRNTTKFFSVPGLRLAYMATSNPVLKKALEITELPYSIGKLVEAAGVAMFTDNEYISKSRELIRTERNLVYSALSTHKTIKLYKPSANFILIKLLKNDVSAGDVVEHCLPKGLYIRSCADIRGLDNKYIRFCFMNPKQDDLLVNTILEIV</sequence>
<dbReference type="GO" id="GO:0030170">
    <property type="term" value="F:pyridoxal phosphate binding"/>
    <property type="evidence" value="ECO:0007669"/>
    <property type="project" value="InterPro"/>
</dbReference>
<keyword evidence="4" id="KW-0808">Transferase</keyword>
<reference evidence="4 5" key="1">
    <citation type="submission" date="2018-08" db="EMBL/GenBank/DDBJ databases">
        <title>A genome reference for cultivated species of the human gut microbiota.</title>
        <authorList>
            <person name="Zou Y."/>
            <person name="Xue W."/>
            <person name="Luo G."/>
        </authorList>
    </citation>
    <scope>NUCLEOTIDE SEQUENCE [LARGE SCALE GENOMIC DNA]</scope>
    <source>
        <strain evidence="4 5">AF22-21</strain>
    </source>
</reference>
<gene>
    <name evidence="4" type="ORF">DWX94_02825</name>
</gene>
<dbReference type="SUPFAM" id="SSF53383">
    <property type="entry name" value="PLP-dependent transferases"/>
    <property type="match status" value="1"/>
</dbReference>
<dbReference type="InterPro" id="IPR015421">
    <property type="entry name" value="PyrdxlP-dep_Trfase_major"/>
</dbReference>
<evidence type="ECO:0000313" key="5">
    <source>
        <dbReference type="Proteomes" id="UP000283295"/>
    </source>
</evidence>
<keyword evidence="2" id="KW-0663">Pyridoxal phosphate</keyword>
<protein>
    <submittedName>
        <fullName evidence="4">Aminotransferase class I/II-fold pyridoxal phosphate-dependent enzyme</fullName>
    </submittedName>
</protein>
<dbReference type="OrthoDB" id="9813612at2"/>
<dbReference type="EMBL" id="QRVK01000004">
    <property type="protein sequence ID" value="RGS43742.1"/>
    <property type="molecule type" value="Genomic_DNA"/>
</dbReference>
<dbReference type="CDD" id="cd00609">
    <property type="entry name" value="AAT_like"/>
    <property type="match status" value="1"/>
</dbReference>
<dbReference type="PANTHER" id="PTHR42885">
    <property type="entry name" value="HISTIDINOL-PHOSPHATE AMINOTRANSFERASE-RELATED"/>
    <property type="match status" value="1"/>
</dbReference>
<comment type="caution">
    <text evidence="4">The sequence shown here is derived from an EMBL/GenBank/DDBJ whole genome shotgun (WGS) entry which is preliminary data.</text>
</comment>
<dbReference type="InterPro" id="IPR004839">
    <property type="entry name" value="Aminotransferase_I/II_large"/>
</dbReference>
<keyword evidence="4" id="KW-0032">Aminotransferase</keyword>
<dbReference type="InterPro" id="IPR015422">
    <property type="entry name" value="PyrdxlP-dep_Trfase_small"/>
</dbReference>
<evidence type="ECO:0000256" key="2">
    <source>
        <dbReference type="ARBA" id="ARBA00022898"/>
    </source>
</evidence>
<dbReference type="PANTHER" id="PTHR42885:SF1">
    <property type="entry name" value="THREONINE-PHOSPHATE DECARBOXYLASE"/>
    <property type="match status" value="1"/>
</dbReference>
<dbReference type="InterPro" id="IPR015424">
    <property type="entry name" value="PyrdxlP-dep_Trfase"/>
</dbReference>
<evidence type="ECO:0000313" key="4">
    <source>
        <dbReference type="EMBL" id="RGS43742.1"/>
    </source>
</evidence>
<proteinExistence type="predicted"/>
<dbReference type="Gene3D" id="3.90.1150.10">
    <property type="entry name" value="Aspartate Aminotransferase, domain 1"/>
    <property type="match status" value="1"/>
</dbReference>
<feature type="domain" description="Aminotransferase class I/classII large" evidence="3">
    <location>
        <begin position="27"/>
        <end position="352"/>
    </location>
</feature>
<evidence type="ECO:0000256" key="1">
    <source>
        <dbReference type="ARBA" id="ARBA00001933"/>
    </source>
</evidence>
<accession>A0A412IUF6</accession>
<organism evidence="4 5">
    <name type="scientific">Coprococcus eutactus</name>
    <dbReference type="NCBI Taxonomy" id="33043"/>
    <lineage>
        <taxon>Bacteria</taxon>
        <taxon>Bacillati</taxon>
        <taxon>Bacillota</taxon>
        <taxon>Clostridia</taxon>
        <taxon>Lachnospirales</taxon>
        <taxon>Lachnospiraceae</taxon>
        <taxon>Coprococcus</taxon>
    </lineage>
</organism>
<comment type="cofactor">
    <cofactor evidence="1">
        <name>pyridoxal 5'-phosphate</name>
        <dbReference type="ChEBI" id="CHEBI:597326"/>
    </cofactor>
</comment>
<dbReference type="Gene3D" id="3.40.640.10">
    <property type="entry name" value="Type I PLP-dependent aspartate aminotransferase-like (Major domain)"/>
    <property type="match status" value="1"/>
</dbReference>
<name>A0A412IUF6_9FIRM</name>
<evidence type="ECO:0000259" key="3">
    <source>
        <dbReference type="Pfam" id="PF00155"/>
    </source>
</evidence>
<dbReference type="Proteomes" id="UP000283295">
    <property type="component" value="Unassembled WGS sequence"/>
</dbReference>
<dbReference type="Pfam" id="PF00155">
    <property type="entry name" value="Aminotran_1_2"/>
    <property type="match status" value="1"/>
</dbReference>